<dbReference type="Gene3D" id="3.10.590.10">
    <property type="entry name" value="ph1033 like domains"/>
    <property type="match status" value="1"/>
</dbReference>
<dbReference type="SUPFAM" id="SSF88697">
    <property type="entry name" value="PUA domain-like"/>
    <property type="match status" value="1"/>
</dbReference>
<accession>A0A0C1N0L4</accession>
<comment type="caution">
    <text evidence="1">The sequence shown here is derived from an EMBL/GenBank/DDBJ whole genome shotgun (WGS) entry which is preliminary data.</text>
</comment>
<dbReference type="STRING" id="86105.NF27_CG00310"/>
<sequence length="58" mass="6894">MEYLRGAKHVDITHIIPKLNFIKNKESWGYVFRFAFLEIDQESFANIAEEMLGYMPIK</sequence>
<name>A0A0C1N0L4_9RICK</name>
<dbReference type="AlphaFoldDB" id="A0A0C1N0L4"/>
<organism evidence="1 2">
    <name type="scientific">Candidatus Jidaibacter acanthamoebae</name>
    <dbReference type="NCBI Taxonomy" id="86105"/>
    <lineage>
        <taxon>Bacteria</taxon>
        <taxon>Pseudomonadati</taxon>
        <taxon>Pseudomonadota</taxon>
        <taxon>Alphaproteobacteria</taxon>
        <taxon>Rickettsiales</taxon>
        <taxon>Candidatus Midichloriaceae</taxon>
        <taxon>Candidatus Jidaibacter</taxon>
    </lineage>
</organism>
<protein>
    <submittedName>
        <fullName evidence="1">Uncharacterized protein</fullName>
    </submittedName>
</protein>
<dbReference type="InterPro" id="IPR015947">
    <property type="entry name" value="PUA-like_sf"/>
</dbReference>
<dbReference type="EMBL" id="JSWE01000058">
    <property type="protein sequence ID" value="KIE05851.1"/>
    <property type="molecule type" value="Genomic_DNA"/>
</dbReference>
<gene>
    <name evidence="1" type="ORF">NF27_CG00310</name>
</gene>
<reference evidence="1 2" key="1">
    <citation type="submission" date="2014-11" db="EMBL/GenBank/DDBJ databases">
        <title>A Rickettsiales Symbiont of Amoebae With Ancient Features.</title>
        <authorList>
            <person name="Schulz F."/>
            <person name="Martijn J."/>
            <person name="Wascher F."/>
            <person name="Kostanjsek R."/>
            <person name="Ettema T.J."/>
            <person name="Horn M."/>
        </authorList>
    </citation>
    <scope>NUCLEOTIDE SEQUENCE [LARGE SCALE GENOMIC DNA]</scope>
    <source>
        <strain evidence="1 2">UWC36</strain>
    </source>
</reference>
<keyword evidence="2" id="KW-1185">Reference proteome</keyword>
<proteinExistence type="predicted"/>
<evidence type="ECO:0000313" key="2">
    <source>
        <dbReference type="Proteomes" id="UP000031258"/>
    </source>
</evidence>
<dbReference type="Proteomes" id="UP000031258">
    <property type="component" value="Unassembled WGS sequence"/>
</dbReference>
<evidence type="ECO:0000313" key="1">
    <source>
        <dbReference type="EMBL" id="KIE05851.1"/>
    </source>
</evidence>